<dbReference type="PROSITE" id="PS50088">
    <property type="entry name" value="ANK_REPEAT"/>
    <property type="match status" value="1"/>
</dbReference>
<dbReference type="InterPro" id="IPR036770">
    <property type="entry name" value="Ankyrin_rpt-contain_sf"/>
</dbReference>
<sequence length="124" mass="13292">MASARYTRRSEEGTQMLLRFSCRQGLDPNDTTARGKTPLHLAAETGSVEICKVLLAAGANPTFPDQDDTTAIGVAIQEGHTGVVRLFADTDLEISSGNLYDAALHGHTEITAILLDAMKKCRCS</sequence>
<gene>
    <name evidence="4" type="ORF">BV61_01045</name>
</gene>
<dbReference type="SUPFAM" id="SSF48403">
    <property type="entry name" value="Ankyrin repeat"/>
    <property type="match status" value="1"/>
</dbReference>
<evidence type="ECO:0000256" key="1">
    <source>
        <dbReference type="ARBA" id="ARBA00022737"/>
    </source>
</evidence>
<feature type="repeat" description="ANK" evidence="3">
    <location>
        <begin position="34"/>
        <end position="66"/>
    </location>
</feature>
<dbReference type="Proteomes" id="UP000242636">
    <property type="component" value="Unassembled WGS sequence"/>
</dbReference>
<organism evidence="4 5">
    <name type="scientific">Candidatus Synechococcus spongiarum LMB bulk15M</name>
    <dbReference type="NCBI Taxonomy" id="1943582"/>
    <lineage>
        <taxon>Bacteria</taxon>
        <taxon>Bacillati</taxon>
        <taxon>Cyanobacteriota</taxon>
        <taxon>Cyanophyceae</taxon>
        <taxon>Synechococcales</taxon>
        <taxon>Synechococcaceae</taxon>
        <taxon>Synechococcus</taxon>
    </lineage>
</organism>
<dbReference type="Gene3D" id="1.25.40.20">
    <property type="entry name" value="Ankyrin repeat-containing domain"/>
    <property type="match status" value="1"/>
</dbReference>
<dbReference type="SMART" id="SM00248">
    <property type="entry name" value="ANK"/>
    <property type="match status" value="2"/>
</dbReference>
<keyword evidence="2 3" id="KW-0040">ANK repeat</keyword>
<name>A0A1T1D3B3_9SYNE</name>
<evidence type="ECO:0000256" key="3">
    <source>
        <dbReference type="PROSITE-ProRule" id="PRU00023"/>
    </source>
</evidence>
<protein>
    <submittedName>
        <fullName evidence="4">Uncharacterized protein</fullName>
    </submittedName>
</protein>
<evidence type="ECO:0000256" key="2">
    <source>
        <dbReference type="ARBA" id="ARBA00023043"/>
    </source>
</evidence>
<evidence type="ECO:0000313" key="5">
    <source>
        <dbReference type="Proteomes" id="UP000242636"/>
    </source>
</evidence>
<keyword evidence="5" id="KW-1185">Reference proteome</keyword>
<reference evidence="4 5" key="1">
    <citation type="submission" date="2017-02" db="EMBL/GenBank/DDBJ databases">
        <title>Draft Genome Sequences of 'Candidatus Synechococcus spongiarum', Cyanobacterial Symbionts of the Mediterranean Sponge Aplysina aerophoba from two locations.</title>
        <authorList>
            <person name="Slaby B.M."/>
            <person name="Hentschel U."/>
        </authorList>
    </citation>
    <scope>NUCLEOTIDE SEQUENCE [LARGE SCALE GENOMIC DNA]</scope>
    <source>
        <strain evidence="4">LMB bulk15M</strain>
    </source>
</reference>
<accession>A0A1T1D3B3</accession>
<evidence type="ECO:0000313" key="4">
    <source>
        <dbReference type="EMBL" id="OOV35300.1"/>
    </source>
</evidence>
<keyword evidence="1" id="KW-0677">Repeat</keyword>
<comment type="caution">
    <text evidence="4">The sequence shown here is derived from an EMBL/GenBank/DDBJ whole genome shotgun (WGS) entry which is preliminary data.</text>
</comment>
<proteinExistence type="predicted"/>
<dbReference type="PROSITE" id="PS50297">
    <property type="entry name" value="ANK_REP_REGION"/>
    <property type="match status" value="1"/>
</dbReference>
<dbReference type="AlphaFoldDB" id="A0A1T1D3B3"/>
<dbReference type="Pfam" id="PF12796">
    <property type="entry name" value="Ank_2"/>
    <property type="match status" value="1"/>
</dbReference>
<dbReference type="EMBL" id="MWLD01000011">
    <property type="protein sequence ID" value="OOV35300.1"/>
    <property type="molecule type" value="Genomic_DNA"/>
</dbReference>
<dbReference type="PANTHER" id="PTHR24171">
    <property type="entry name" value="ANKYRIN REPEAT DOMAIN-CONTAINING PROTEIN 39-RELATED"/>
    <property type="match status" value="1"/>
</dbReference>
<dbReference type="InterPro" id="IPR002110">
    <property type="entry name" value="Ankyrin_rpt"/>
</dbReference>